<protein>
    <submittedName>
        <fullName evidence="1">Unannotated protein</fullName>
    </submittedName>
</protein>
<proteinExistence type="predicted"/>
<dbReference type="PANTHER" id="PTHR48100">
    <property type="entry name" value="BROAD-SPECIFICITY PHOSPHATASE YOR283W-RELATED"/>
    <property type="match status" value="1"/>
</dbReference>
<dbReference type="PANTHER" id="PTHR48100:SF62">
    <property type="entry name" value="GLUCOSYL-3-PHOSPHOGLYCERATE PHOSPHATASE"/>
    <property type="match status" value="1"/>
</dbReference>
<dbReference type="Pfam" id="PF00300">
    <property type="entry name" value="His_Phos_1"/>
    <property type="match status" value="1"/>
</dbReference>
<dbReference type="AlphaFoldDB" id="A0A6J6H9M1"/>
<dbReference type="Gene3D" id="3.40.50.1240">
    <property type="entry name" value="Phosphoglycerate mutase-like"/>
    <property type="match status" value="1"/>
</dbReference>
<dbReference type="InterPro" id="IPR029033">
    <property type="entry name" value="His_PPase_superfam"/>
</dbReference>
<gene>
    <name evidence="1" type="ORF">UFOPK1835_00989</name>
</gene>
<dbReference type="InterPro" id="IPR013078">
    <property type="entry name" value="His_Pase_superF_clade-1"/>
</dbReference>
<dbReference type="GO" id="GO:0005737">
    <property type="term" value="C:cytoplasm"/>
    <property type="evidence" value="ECO:0007669"/>
    <property type="project" value="TreeGrafter"/>
</dbReference>
<dbReference type="CDD" id="cd07067">
    <property type="entry name" value="HP_PGM_like"/>
    <property type="match status" value="1"/>
</dbReference>
<dbReference type="SMART" id="SM00855">
    <property type="entry name" value="PGAM"/>
    <property type="match status" value="1"/>
</dbReference>
<accession>A0A6J6H9M1</accession>
<dbReference type="GO" id="GO:0016791">
    <property type="term" value="F:phosphatase activity"/>
    <property type="evidence" value="ECO:0007669"/>
    <property type="project" value="TreeGrafter"/>
</dbReference>
<sequence>MLFIVRHGRTAHNASGLLLGRIDPPLDELGRAQAEALAAAIGPVDRLISSPLLRTRETAKAFGIEPIIDDRWIELDYGDYDGKPLGEIASQTWSDWRTDPDFRPPNGETLSELGDRVSGALDELASDGSASDRTTVVVTHVSPIKAAVCWGLGVDQMTSWRLWVAPASITRIGTTPRGGVLHTFNEVAHLADLQG</sequence>
<evidence type="ECO:0000313" key="1">
    <source>
        <dbReference type="EMBL" id="CAB4609520.1"/>
    </source>
</evidence>
<organism evidence="1">
    <name type="scientific">freshwater metagenome</name>
    <dbReference type="NCBI Taxonomy" id="449393"/>
    <lineage>
        <taxon>unclassified sequences</taxon>
        <taxon>metagenomes</taxon>
        <taxon>ecological metagenomes</taxon>
    </lineage>
</organism>
<name>A0A6J6H9M1_9ZZZZ</name>
<dbReference type="InterPro" id="IPR050275">
    <property type="entry name" value="PGM_Phosphatase"/>
</dbReference>
<reference evidence="1" key="1">
    <citation type="submission" date="2020-05" db="EMBL/GenBank/DDBJ databases">
        <authorList>
            <person name="Chiriac C."/>
            <person name="Salcher M."/>
            <person name="Ghai R."/>
            <person name="Kavagutti S V."/>
        </authorList>
    </citation>
    <scope>NUCLEOTIDE SEQUENCE</scope>
</reference>
<dbReference type="EMBL" id="CAEZUP010000036">
    <property type="protein sequence ID" value="CAB4609520.1"/>
    <property type="molecule type" value="Genomic_DNA"/>
</dbReference>
<dbReference type="SUPFAM" id="SSF53254">
    <property type="entry name" value="Phosphoglycerate mutase-like"/>
    <property type="match status" value="1"/>
</dbReference>